<accession>D8TZB1</accession>
<proteinExistence type="predicted"/>
<protein>
    <submittedName>
        <fullName evidence="1">Uncharacterized protein</fullName>
    </submittedName>
</protein>
<dbReference type="InParanoid" id="D8TZB1"/>
<reference evidence="1 2" key="1">
    <citation type="journal article" date="2010" name="Science">
        <title>Genomic analysis of organismal complexity in the multicellular green alga Volvox carteri.</title>
        <authorList>
            <person name="Prochnik S.E."/>
            <person name="Umen J."/>
            <person name="Nedelcu A.M."/>
            <person name="Hallmann A."/>
            <person name="Miller S.M."/>
            <person name="Nishii I."/>
            <person name="Ferris P."/>
            <person name="Kuo A."/>
            <person name="Mitros T."/>
            <person name="Fritz-Laylin L.K."/>
            <person name="Hellsten U."/>
            <person name="Chapman J."/>
            <person name="Simakov O."/>
            <person name="Rensing S.A."/>
            <person name="Terry A."/>
            <person name="Pangilinan J."/>
            <person name="Kapitonov V."/>
            <person name="Jurka J."/>
            <person name="Salamov A."/>
            <person name="Shapiro H."/>
            <person name="Schmutz J."/>
            <person name="Grimwood J."/>
            <person name="Lindquist E."/>
            <person name="Lucas S."/>
            <person name="Grigoriev I.V."/>
            <person name="Schmitt R."/>
            <person name="Kirk D."/>
            <person name="Rokhsar D.S."/>
        </authorList>
    </citation>
    <scope>NUCLEOTIDE SEQUENCE [LARGE SCALE GENOMIC DNA]</scope>
    <source>
        <strain evidence="2">f. Nagariensis / Eve</strain>
    </source>
</reference>
<sequence>MYGNQVRDDDLVLAVAEELGLVVENCSEAFAATAAYILFDTRMDFPEAHMGPMDPEAHEFRYYENCKTA</sequence>
<dbReference type="EMBL" id="GL378346">
    <property type="protein sequence ID" value="EFJ47151.1"/>
    <property type="molecule type" value="Genomic_DNA"/>
</dbReference>
<name>D8TZB1_VOLCA</name>
<dbReference type="RefSeq" id="XP_002951700.1">
    <property type="nucleotide sequence ID" value="XM_002951654.1"/>
</dbReference>
<feature type="non-terminal residue" evidence="1">
    <location>
        <position position="69"/>
    </location>
</feature>
<evidence type="ECO:0000313" key="2">
    <source>
        <dbReference type="Proteomes" id="UP000001058"/>
    </source>
</evidence>
<dbReference type="GeneID" id="9615784"/>
<keyword evidence="2" id="KW-1185">Reference proteome</keyword>
<organism evidence="2">
    <name type="scientific">Volvox carteri f. nagariensis</name>
    <dbReference type="NCBI Taxonomy" id="3068"/>
    <lineage>
        <taxon>Eukaryota</taxon>
        <taxon>Viridiplantae</taxon>
        <taxon>Chlorophyta</taxon>
        <taxon>core chlorophytes</taxon>
        <taxon>Chlorophyceae</taxon>
        <taxon>CS clade</taxon>
        <taxon>Chlamydomonadales</taxon>
        <taxon>Volvocaceae</taxon>
        <taxon>Volvox</taxon>
    </lineage>
</organism>
<dbReference type="Proteomes" id="UP000001058">
    <property type="component" value="Unassembled WGS sequence"/>
</dbReference>
<dbReference type="AlphaFoldDB" id="D8TZB1"/>
<gene>
    <name evidence="1" type="ORF">VOLCADRAFT_117929</name>
</gene>
<dbReference type="KEGG" id="vcn:VOLCADRAFT_117929"/>
<evidence type="ECO:0000313" key="1">
    <source>
        <dbReference type="EMBL" id="EFJ47151.1"/>
    </source>
</evidence>